<keyword evidence="3" id="KW-0862">Zinc</keyword>
<dbReference type="PANTHER" id="PTHR30304:SF0">
    <property type="entry name" value="D-TAGATOSE-1,6-BISPHOSPHATE ALDOLASE SUBUNIT GATY-RELATED"/>
    <property type="match status" value="1"/>
</dbReference>
<dbReference type="GO" id="GO:0008270">
    <property type="term" value="F:zinc ion binding"/>
    <property type="evidence" value="ECO:0007669"/>
    <property type="project" value="InterPro"/>
</dbReference>
<dbReference type="PIRSF" id="PIRSF001359">
    <property type="entry name" value="F_bP_aldolase_II"/>
    <property type="match status" value="1"/>
</dbReference>
<comment type="cofactor">
    <cofactor evidence="3">
        <name>Zn(2+)</name>
        <dbReference type="ChEBI" id="CHEBI:29105"/>
    </cofactor>
    <text evidence="3">Binds 2 Zn(2+) ions per subunit. One is catalytic and the other provides a structural contribution.</text>
</comment>
<feature type="binding site" evidence="2">
    <location>
        <begin position="208"/>
        <end position="211"/>
    </location>
    <ligand>
        <name>dihydroxyacetone phosphate</name>
        <dbReference type="ChEBI" id="CHEBI:57642"/>
    </ligand>
</feature>
<dbReference type="OrthoDB" id="9803995at2"/>
<proteinExistence type="predicted"/>
<dbReference type="InterPro" id="IPR013785">
    <property type="entry name" value="Aldolase_TIM"/>
</dbReference>
<keyword evidence="5" id="KW-1185">Reference proteome</keyword>
<feature type="active site" description="Proton donor" evidence="1">
    <location>
        <position position="63"/>
    </location>
</feature>
<comment type="caution">
    <text evidence="4">The sequence shown here is derived from an EMBL/GenBank/DDBJ whole genome shotgun (WGS) entry which is preliminary data.</text>
</comment>
<feature type="binding site" evidence="3">
    <location>
        <position position="186"/>
    </location>
    <ligand>
        <name>Zn(2+)</name>
        <dbReference type="ChEBI" id="CHEBI:29105"/>
        <label>1</label>
        <note>catalytic</note>
    </ligand>
</feature>
<dbReference type="InterPro" id="IPR050246">
    <property type="entry name" value="Class_II_FBP_aldolase"/>
</dbReference>
<protein>
    <submittedName>
        <fullName evidence="4">Ketose-bisphosphate aldolase</fullName>
    </submittedName>
</protein>
<organism evidence="4 5">
    <name type="scientific">Staphylococcus shinii</name>
    <dbReference type="NCBI Taxonomy" id="2912228"/>
    <lineage>
        <taxon>Bacteria</taxon>
        <taxon>Bacillati</taxon>
        <taxon>Bacillota</taxon>
        <taxon>Bacilli</taxon>
        <taxon>Bacillales</taxon>
        <taxon>Staphylococcaceae</taxon>
        <taxon>Staphylococcus</taxon>
    </lineage>
</organism>
<evidence type="ECO:0000256" key="2">
    <source>
        <dbReference type="PIRSR" id="PIRSR001359-2"/>
    </source>
</evidence>
<dbReference type="PROSITE" id="PS00602">
    <property type="entry name" value="ALDOLASE_CLASS_II_1"/>
    <property type="match status" value="1"/>
</dbReference>
<name>A0A418IJ63_9STAP</name>
<feature type="binding site" evidence="3">
    <location>
        <position position="158"/>
    </location>
    <ligand>
        <name>Zn(2+)</name>
        <dbReference type="ChEBI" id="CHEBI:29105"/>
        <label>1</label>
        <note>catalytic</note>
    </ligand>
</feature>
<evidence type="ECO:0000256" key="3">
    <source>
        <dbReference type="PIRSR" id="PIRSR001359-3"/>
    </source>
</evidence>
<evidence type="ECO:0000313" key="5">
    <source>
        <dbReference type="Proteomes" id="UP000286317"/>
    </source>
</evidence>
<dbReference type="GO" id="GO:0016832">
    <property type="term" value="F:aldehyde-lyase activity"/>
    <property type="evidence" value="ECO:0007669"/>
    <property type="project" value="InterPro"/>
</dbReference>
<dbReference type="CDD" id="cd00947">
    <property type="entry name" value="TBP_aldolase_IIB"/>
    <property type="match status" value="1"/>
</dbReference>
<feature type="binding site" evidence="2">
    <location>
        <begin position="187"/>
        <end position="189"/>
    </location>
    <ligand>
        <name>dihydroxyacetone phosphate</name>
        <dbReference type="ChEBI" id="CHEBI:57642"/>
    </ligand>
</feature>
<feature type="binding site" evidence="2">
    <location>
        <position position="159"/>
    </location>
    <ligand>
        <name>dihydroxyacetone phosphate</name>
        <dbReference type="ChEBI" id="CHEBI:57642"/>
    </ligand>
</feature>
<dbReference type="InterPro" id="IPR000771">
    <property type="entry name" value="FBA_II"/>
</dbReference>
<dbReference type="Pfam" id="PF01116">
    <property type="entry name" value="F_bP_aldolase"/>
    <property type="match status" value="1"/>
</dbReference>
<evidence type="ECO:0000313" key="4">
    <source>
        <dbReference type="EMBL" id="RIN02959.1"/>
    </source>
</evidence>
<dbReference type="EMBL" id="QXUF01000004">
    <property type="protein sequence ID" value="RIN02959.1"/>
    <property type="molecule type" value="Genomic_DNA"/>
</dbReference>
<dbReference type="Gene3D" id="3.20.20.70">
    <property type="entry name" value="Aldolase class I"/>
    <property type="match status" value="1"/>
</dbReference>
<dbReference type="GO" id="GO:0005975">
    <property type="term" value="P:carbohydrate metabolic process"/>
    <property type="evidence" value="ECO:0007669"/>
    <property type="project" value="InterPro"/>
</dbReference>
<feature type="binding site" evidence="3">
    <location>
        <position position="115"/>
    </location>
    <ligand>
        <name>Zn(2+)</name>
        <dbReference type="ChEBI" id="CHEBI:29105"/>
        <label>2</label>
    </ligand>
</feature>
<accession>A0A418IJ63</accession>
<dbReference type="PROSITE" id="PS00806">
    <property type="entry name" value="ALDOLASE_CLASS_II_2"/>
    <property type="match status" value="1"/>
</dbReference>
<dbReference type="NCBIfam" id="TIGR00167">
    <property type="entry name" value="cbbA"/>
    <property type="match status" value="1"/>
</dbReference>
<feature type="binding site" evidence="3">
    <location>
        <position position="64"/>
    </location>
    <ligand>
        <name>Zn(2+)</name>
        <dbReference type="ChEBI" id="CHEBI:29105"/>
        <label>1</label>
        <note>catalytic</note>
    </ligand>
</feature>
<evidence type="ECO:0000256" key="1">
    <source>
        <dbReference type="PIRSR" id="PIRSR001359-1"/>
    </source>
</evidence>
<dbReference type="Proteomes" id="UP000286317">
    <property type="component" value="Unassembled WGS sequence"/>
</dbReference>
<gene>
    <name evidence="4" type="ORF">BU112_01115</name>
</gene>
<feature type="binding site" evidence="3">
    <location>
        <position position="85"/>
    </location>
    <ligand>
        <name>Zn(2+)</name>
        <dbReference type="ChEBI" id="CHEBI:29105"/>
        <label>2</label>
    </ligand>
</feature>
<keyword evidence="3" id="KW-0479">Metal-binding</keyword>
<dbReference type="SUPFAM" id="SSF51569">
    <property type="entry name" value="Aldolase"/>
    <property type="match status" value="1"/>
</dbReference>
<sequence>MNINGLIWIEGVLKAAENQQSPIIIGTTDKNIEYLGGYQFILNTIKNKIQAMEITVPVLIHLDHGLSVENCKRAIDVGYDSVMFDGSQLSIEENIKQTKKVVEYGHQKGVLVEGEVGAVGGEEDGLIGQVRYADINECVALVKETQLDTLAPALGSVHGKYQGEPNLGFEEMKIIRNKVDVPLVLHGASGISNYDLQRAIKLGHAKINFNTEINMSWTKKLRDTLEDDKDLFNPQKILKPSIQAIEQTAEKIIKMCGSNNQNEVFIQN</sequence>
<reference evidence="4 5" key="1">
    <citation type="journal article" date="2016" name="Front. Microbiol.">
        <title>Comprehensive Phylogenetic Analysis of Bovine Non-aureus Staphylococci Species Based on Whole-Genome Sequencing.</title>
        <authorList>
            <person name="Naushad S."/>
            <person name="Barkema H.W."/>
            <person name="Luby C."/>
            <person name="Condas L.A."/>
            <person name="Nobrega D.B."/>
            <person name="Carson D.A."/>
            <person name="De Buck J."/>
        </authorList>
    </citation>
    <scope>NUCLEOTIDE SEQUENCE [LARGE SCALE GENOMIC DNA]</scope>
    <source>
        <strain evidence="4 5">SNUC 4554</strain>
    </source>
</reference>
<dbReference type="AlphaFoldDB" id="A0A418IJ63"/>
<dbReference type="PANTHER" id="PTHR30304">
    <property type="entry name" value="D-TAGATOSE-1,6-BISPHOSPHATE ALDOLASE"/>
    <property type="match status" value="1"/>
</dbReference>